<evidence type="ECO:0000256" key="3">
    <source>
        <dbReference type="ARBA" id="ARBA00013445"/>
    </source>
</evidence>
<feature type="disulfide bond" evidence="15">
    <location>
        <begin position="121"/>
        <end position="164"/>
    </location>
</feature>
<dbReference type="OMA" id="TILNCEC"/>
<evidence type="ECO:0000256" key="6">
    <source>
        <dbReference type="ARBA" id="ARBA00022729"/>
    </source>
</evidence>
<evidence type="ECO:0000256" key="12">
    <source>
        <dbReference type="ARBA" id="ARBA00023170"/>
    </source>
</evidence>
<dbReference type="InterPro" id="IPR035976">
    <property type="entry name" value="Sushi/SCR/CCP_sf"/>
</dbReference>
<dbReference type="Proteomes" id="UP000694381">
    <property type="component" value="Unassembled WGS sequence"/>
</dbReference>
<keyword evidence="13" id="KW-0325">Glycoprotein</keyword>
<evidence type="ECO:0000256" key="5">
    <source>
        <dbReference type="ARBA" id="ARBA00022692"/>
    </source>
</evidence>
<dbReference type="GO" id="GO:0042130">
    <property type="term" value="P:negative regulation of T cell proliferation"/>
    <property type="evidence" value="ECO:0007669"/>
    <property type="project" value="Ensembl"/>
</dbReference>
<dbReference type="GO" id="GO:0050728">
    <property type="term" value="P:negative regulation of inflammatory response"/>
    <property type="evidence" value="ECO:0007669"/>
    <property type="project" value="Ensembl"/>
</dbReference>
<evidence type="ECO:0000256" key="11">
    <source>
        <dbReference type="ARBA" id="ARBA00023157"/>
    </source>
</evidence>
<keyword evidence="5 17" id="KW-0812">Transmembrane</keyword>
<feature type="compositionally biased region" description="Polar residues" evidence="16">
    <location>
        <begin position="103"/>
        <end position="114"/>
    </location>
</feature>
<feature type="domain" description="Sushi" evidence="19">
    <location>
        <begin position="22"/>
        <end position="80"/>
    </location>
</feature>
<dbReference type="GO" id="GO:0007219">
    <property type="term" value="P:Notch signaling pathway"/>
    <property type="evidence" value="ECO:0007669"/>
    <property type="project" value="Ensembl"/>
</dbReference>
<dbReference type="GO" id="GO:0050798">
    <property type="term" value="P:activated T cell proliferation"/>
    <property type="evidence" value="ECO:0007669"/>
    <property type="project" value="Ensembl"/>
</dbReference>
<comment type="function">
    <text evidence="1">Receptor for interleukin-2. The receptor is involved in the regulation of immune tolerance by controlling regulatory T cells (TREGs) activity. TREGs suppress the activation and expansion of autoreactive T-cells.</text>
</comment>
<dbReference type="GO" id="GO:0004911">
    <property type="term" value="F:interleukin-2 receptor activity"/>
    <property type="evidence" value="ECO:0007669"/>
    <property type="project" value="Ensembl"/>
</dbReference>
<reference evidence="20" key="2">
    <citation type="submission" date="2025-09" db="UniProtKB">
        <authorList>
            <consortium name="Ensembl"/>
        </authorList>
    </citation>
    <scope>IDENTIFICATION</scope>
</reference>
<keyword evidence="4 15" id="KW-0768">Sushi</keyword>
<keyword evidence="9 17" id="KW-1133">Transmembrane helix</keyword>
<dbReference type="Ensembl" id="ENSNGAT00000013831.1">
    <property type="protein sequence ID" value="ENSNGAP00000008334.1"/>
    <property type="gene ID" value="ENSNGAG00000011348.1"/>
</dbReference>
<dbReference type="CDD" id="cd00033">
    <property type="entry name" value="CCP"/>
    <property type="match status" value="1"/>
</dbReference>
<dbReference type="PANTHER" id="PTHR10573:SF0">
    <property type="entry name" value="INTERLEUKIN-2 RECEPTOR SUBUNIT ALPHA"/>
    <property type="match status" value="1"/>
</dbReference>
<evidence type="ECO:0000256" key="17">
    <source>
        <dbReference type="SAM" id="Phobius"/>
    </source>
</evidence>
<evidence type="ECO:0000256" key="10">
    <source>
        <dbReference type="ARBA" id="ARBA00023136"/>
    </source>
</evidence>
<feature type="disulfide bond" evidence="15">
    <location>
        <begin position="51"/>
        <end position="78"/>
    </location>
</feature>
<dbReference type="PANTHER" id="PTHR10573">
    <property type="entry name" value="INTERLEUKIN-2 RECEPTOR ALPHA CHAIN"/>
    <property type="match status" value="1"/>
</dbReference>
<evidence type="ECO:0000256" key="7">
    <source>
        <dbReference type="ARBA" id="ARBA00022737"/>
    </source>
</evidence>
<proteinExistence type="predicted"/>
<dbReference type="GO" id="GO:0002664">
    <property type="term" value="P:regulation of T cell tolerance induction"/>
    <property type="evidence" value="ECO:0007669"/>
    <property type="project" value="Ensembl"/>
</dbReference>
<feature type="chain" id="PRO_5034075930" description="Interleukin-2 receptor subunit alpha" evidence="18">
    <location>
        <begin position="22"/>
        <end position="268"/>
    </location>
</feature>
<dbReference type="GO" id="GO:0006955">
    <property type="term" value="P:immune response"/>
    <property type="evidence" value="ECO:0007669"/>
    <property type="project" value="UniProtKB-ARBA"/>
</dbReference>
<dbReference type="SUPFAM" id="SSF57535">
    <property type="entry name" value="Complement control module/SCR domain"/>
    <property type="match status" value="2"/>
</dbReference>
<dbReference type="GO" id="GO:0019976">
    <property type="term" value="F:interleukin-2 binding"/>
    <property type="evidence" value="ECO:0007669"/>
    <property type="project" value="Ensembl"/>
</dbReference>
<evidence type="ECO:0000256" key="15">
    <source>
        <dbReference type="PROSITE-ProRule" id="PRU00302"/>
    </source>
</evidence>
<keyword evidence="12" id="KW-0675">Receptor</keyword>
<evidence type="ECO:0000256" key="13">
    <source>
        <dbReference type="ARBA" id="ARBA00023180"/>
    </source>
</evidence>
<dbReference type="GO" id="GO:0006924">
    <property type="term" value="P:activation-induced cell death of T cells"/>
    <property type="evidence" value="ECO:0007669"/>
    <property type="project" value="Ensembl"/>
</dbReference>
<dbReference type="FunFam" id="2.20.28.230:FF:000002">
    <property type="entry name" value="Interleukin-2 receptor subunit alpha"/>
    <property type="match status" value="1"/>
</dbReference>
<keyword evidence="6 18" id="KW-0732">Signal</keyword>
<evidence type="ECO:0000256" key="9">
    <source>
        <dbReference type="ARBA" id="ARBA00022989"/>
    </source>
</evidence>
<feature type="domain" description="Sushi" evidence="19">
    <location>
        <begin position="119"/>
        <end position="182"/>
    </location>
</feature>
<evidence type="ECO:0000313" key="20">
    <source>
        <dbReference type="Ensembl" id="ENSNGAP00000008334.1"/>
    </source>
</evidence>
<comment type="caution">
    <text evidence="15">Lacks conserved residue(s) required for the propagation of feature annotation.</text>
</comment>
<dbReference type="InterPro" id="IPR015486">
    <property type="entry name" value="IL-2_rcpt_alpha"/>
</dbReference>
<sequence>MEPCLLMLGLLSFIIAPGCLTEMCLYNPPEVPYATFKALAYKNGTMLNCDCKKGFRRVNGLLYVLCSGNSSWSNTCQCASNSNRNTRKRVTPQPEEHKERQTTETQSSAWSVDQGNIPGHCREPPPWDHESTKRIYHLKVGQTVYYQCIQGYKALQKHPATSVCKTICGKTGWTQPRLTCVDEREHHQFQDKEEYLESTDTLPESETSCPITITDTQQPPEATTTMETFFLTMEHQITVAGCVFLLISILLLSGLTWRWRWKKSRRTI</sequence>
<dbReference type="SMART" id="SM00032">
    <property type="entry name" value="CCP"/>
    <property type="match status" value="2"/>
</dbReference>
<organism evidence="20 21">
    <name type="scientific">Nannospalax galili</name>
    <name type="common">Northern Israeli blind subterranean mole rat</name>
    <name type="synonym">Spalax galili</name>
    <dbReference type="NCBI Taxonomy" id="1026970"/>
    <lineage>
        <taxon>Eukaryota</taxon>
        <taxon>Metazoa</taxon>
        <taxon>Chordata</taxon>
        <taxon>Craniata</taxon>
        <taxon>Vertebrata</taxon>
        <taxon>Euteleostomi</taxon>
        <taxon>Mammalia</taxon>
        <taxon>Eutheria</taxon>
        <taxon>Euarchontoglires</taxon>
        <taxon>Glires</taxon>
        <taxon>Rodentia</taxon>
        <taxon>Myomorpha</taxon>
        <taxon>Muroidea</taxon>
        <taxon>Spalacidae</taxon>
        <taxon>Spalacinae</taxon>
        <taxon>Nannospalax</taxon>
    </lineage>
</organism>
<evidence type="ECO:0000259" key="19">
    <source>
        <dbReference type="PROSITE" id="PS50923"/>
    </source>
</evidence>
<dbReference type="PROSITE" id="PS50923">
    <property type="entry name" value="SUSHI"/>
    <property type="match status" value="2"/>
</dbReference>
<keyword evidence="11 15" id="KW-1015">Disulfide bond</keyword>
<dbReference type="GO" id="GO:0046013">
    <property type="term" value="P:regulation of T cell homeostatic proliferation"/>
    <property type="evidence" value="ECO:0007669"/>
    <property type="project" value="Ensembl"/>
</dbReference>
<comment type="subunit">
    <text evidence="14">Non-covalent dimer of an alpha and a beta subunit. IL2R exists in 3 different forms: a high affinity dimer, an intermediate affinity monomer (beta subunit), and a low affinity monomer (alpha subunit). The high and intermediate affinity forms also associate with a gamma subunit.</text>
</comment>
<keyword evidence="21" id="KW-1185">Reference proteome</keyword>
<keyword evidence="10 17" id="KW-0472">Membrane</keyword>
<dbReference type="InterPro" id="IPR000436">
    <property type="entry name" value="Sushi_SCR_CCP_dom"/>
</dbReference>
<dbReference type="Pfam" id="PF00084">
    <property type="entry name" value="Sushi"/>
    <property type="match status" value="2"/>
</dbReference>
<evidence type="ECO:0000256" key="2">
    <source>
        <dbReference type="ARBA" id="ARBA00004479"/>
    </source>
</evidence>
<protein>
    <recommendedName>
        <fullName evidence="3">Interleukin-2 receptor subunit alpha</fullName>
    </recommendedName>
</protein>
<evidence type="ECO:0000256" key="1">
    <source>
        <dbReference type="ARBA" id="ARBA00002381"/>
    </source>
</evidence>
<evidence type="ECO:0000256" key="4">
    <source>
        <dbReference type="ARBA" id="ARBA00022659"/>
    </source>
</evidence>
<gene>
    <name evidence="20" type="primary">Il2ra</name>
</gene>
<evidence type="ECO:0000256" key="14">
    <source>
        <dbReference type="ARBA" id="ARBA00025938"/>
    </source>
</evidence>
<dbReference type="AlphaFoldDB" id="A0A8C6QSG4"/>
<keyword evidence="7" id="KW-0677">Repeat</keyword>
<comment type="subcellular location">
    <subcellularLocation>
        <location evidence="2">Membrane</location>
        <topology evidence="2">Single-pass type I membrane protein</topology>
    </subcellularLocation>
</comment>
<evidence type="ECO:0000313" key="21">
    <source>
        <dbReference type="Proteomes" id="UP000694381"/>
    </source>
</evidence>
<dbReference type="GeneTree" id="ENSGT00390000018872"/>
<evidence type="ECO:0000256" key="8">
    <source>
        <dbReference type="ARBA" id="ARBA00022859"/>
    </source>
</evidence>
<feature type="region of interest" description="Disordered" evidence="16">
    <location>
        <begin position="79"/>
        <end position="126"/>
    </location>
</feature>
<dbReference type="Gene3D" id="2.20.28.230">
    <property type="match status" value="3"/>
</dbReference>
<feature type="transmembrane region" description="Helical" evidence="17">
    <location>
        <begin position="237"/>
        <end position="257"/>
    </location>
</feature>
<reference evidence="20" key="1">
    <citation type="submission" date="2025-08" db="UniProtKB">
        <authorList>
            <consortium name="Ensembl"/>
        </authorList>
    </citation>
    <scope>IDENTIFICATION</scope>
</reference>
<keyword evidence="8" id="KW-0391">Immunity</keyword>
<dbReference type="GO" id="GO:0042104">
    <property type="term" value="P:positive regulation of activated T cell proliferation"/>
    <property type="evidence" value="ECO:0007669"/>
    <property type="project" value="Ensembl"/>
</dbReference>
<evidence type="ECO:0000256" key="18">
    <source>
        <dbReference type="SAM" id="SignalP"/>
    </source>
</evidence>
<dbReference type="GO" id="GO:0009897">
    <property type="term" value="C:external side of plasma membrane"/>
    <property type="evidence" value="ECO:0007669"/>
    <property type="project" value="Ensembl"/>
</dbReference>
<dbReference type="GO" id="GO:2000561">
    <property type="term" value="P:regulation of CD4-positive, alpha-beta T cell proliferation"/>
    <property type="evidence" value="ECO:0007669"/>
    <property type="project" value="Ensembl"/>
</dbReference>
<evidence type="ECO:0000256" key="16">
    <source>
        <dbReference type="SAM" id="MobiDB-lite"/>
    </source>
</evidence>
<name>A0A8C6QSG4_NANGA</name>
<dbReference type="GO" id="GO:0006954">
    <property type="term" value="P:inflammatory response"/>
    <property type="evidence" value="ECO:0007669"/>
    <property type="project" value="TreeGrafter"/>
</dbReference>
<accession>A0A8C6QSG4</accession>
<feature type="signal peptide" evidence="18">
    <location>
        <begin position="1"/>
        <end position="21"/>
    </location>
</feature>